<keyword evidence="2" id="KW-1185">Reference proteome</keyword>
<name>A0ACB8A403_9AGAM</name>
<keyword evidence="1" id="KW-0472">Membrane</keyword>
<evidence type="ECO:0000313" key="2">
    <source>
        <dbReference type="Proteomes" id="UP000790377"/>
    </source>
</evidence>
<organism evidence="1 2">
    <name type="scientific">Hygrophoropsis aurantiaca</name>
    <dbReference type="NCBI Taxonomy" id="72124"/>
    <lineage>
        <taxon>Eukaryota</taxon>
        <taxon>Fungi</taxon>
        <taxon>Dikarya</taxon>
        <taxon>Basidiomycota</taxon>
        <taxon>Agaricomycotina</taxon>
        <taxon>Agaricomycetes</taxon>
        <taxon>Agaricomycetidae</taxon>
        <taxon>Boletales</taxon>
        <taxon>Coniophorineae</taxon>
        <taxon>Hygrophoropsidaceae</taxon>
        <taxon>Hygrophoropsis</taxon>
    </lineage>
</organism>
<protein>
    <submittedName>
        <fullName evidence="1">Transmembrane amino acid transporter protein-domain-containing protein</fullName>
    </submittedName>
</protein>
<gene>
    <name evidence="1" type="ORF">BJ138DRAFT_1158351</name>
</gene>
<comment type="caution">
    <text evidence="1">The sequence shown here is derived from an EMBL/GenBank/DDBJ whole genome shotgun (WGS) entry which is preliminary data.</text>
</comment>
<dbReference type="Proteomes" id="UP000790377">
    <property type="component" value="Unassembled WGS sequence"/>
</dbReference>
<reference evidence="1" key="1">
    <citation type="journal article" date="2021" name="New Phytol.">
        <title>Evolutionary innovations through gain and loss of genes in the ectomycorrhizal Boletales.</title>
        <authorList>
            <person name="Wu G."/>
            <person name="Miyauchi S."/>
            <person name="Morin E."/>
            <person name="Kuo A."/>
            <person name="Drula E."/>
            <person name="Varga T."/>
            <person name="Kohler A."/>
            <person name="Feng B."/>
            <person name="Cao Y."/>
            <person name="Lipzen A."/>
            <person name="Daum C."/>
            <person name="Hundley H."/>
            <person name="Pangilinan J."/>
            <person name="Johnson J."/>
            <person name="Barry K."/>
            <person name="LaButti K."/>
            <person name="Ng V."/>
            <person name="Ahrendt S."/>
            <person name="Min B."/>
            <person name="Choi I.G."/>
            <person name="Park H."/>
            <person name="Plett J.M."/>
            <person name="Magnuson J."/>
            <person name="Spatafora J.W."/>
            <person name="Nagy L.G."/>
            <person name="Henrissat B."/>
            <person name="Grigoriev I.V."/>
            <person name="Yang Z.L."/>
            <person name="Xu J."/>
            <person name="Martin F.M."/>
        </authorList>
    </citation>
    <scope>NUCLEOTIDE SEQUENCE</scope>
    <source>
        <strain evidence="1">ATCC 28755</strain>
    </source>
</reference>
<dbReference type="EMBL" id="MU267843">
    <property type="protein sequence ID" value="KAH7908151.1"/>
    <property type="molecule type" value="Genomic_DNA"/>
</dbReference>
<keyword evidence="1" id="KW-0812">Transmembrane</keyword>
<proteinExistence type="predicted"/>
<sequence>MVADLDAKKGQYYESETRVTDVSDSEESFRDLVAQEQSHEIKYRTCSWQKTAALLFSEYICLAVLSFPWSYSVLGLVPGILLTIAIAGIVLYTSLILSRFCLRHPHIRDACDIGRMLFGGSQWAYNITAVFFLLNNTFIQALHVLVGAELLNTLTDSAACTVLFALTASIACFFVSLPRTLDQLSGLATFSAASTFVAIILCIIFAGIQSSPAGYVPDTPWPPTVSAWPGASTTVSYVSAWPARGTSYVSGMSAFLNITYTLVGQIALPSFIAEMRDPKEFPKALWAVTIAEIVVYTVCGSLVYLWTGNTYVTAPALGALQSHYRKIAFSFVIPTILFLGALYSSITSRFLFFRIFPNTTSHGHARASSHAHKHTILGWTVWTLIVAATWGGAFVIAEVIPFFSELLALMSGVFAEWLIFIFWGLAYLQLYPRSTRWSTPLRAAETVFNYFLILLGAYVLIAGSYTSIESIVISYRTQKFGSAFTCASNAI</sequence>
<accession>A0ACB8A403</accession>
<evidence type="ECO:0000313" key="1">
    <source>
        <dbReference type="EMBL" id="KAH7908151.1"/>
    </source>
</evidence>